<keyword evidence="3" id="KW-1185">Reference proteome</keyword>
<evidence type="ECO:0008006" key="4">
    <source>
        <dbReference type="Google" id="ProtNLM"/>
    </source>
</evidence>
<reference evidence="2 3" key="1">
    <citation type="submission" date="2020-10" db="EMBL/GenBank/DDBJ databases">
        <title>Genome sequencing of Massilia sp. LPB0304.</title>
        <authorList>
            <person name="Kim J."/>
        </authorList>
    </citation>
    <scope>NUCLEOTIDE SEQUENCE [LARGE SCALE GENOMIC DNA]</scope>
    <source>
        <strain evidence="2 3">LPB0304</strain>
    </source>
</reference>
<feature type="signal peptide" evidence="1">
    <location>
        <begin position="1"/>
        <end position="20"/>
    </location>
</feature>
<dbReference type="RefSeq" id="WP_193686258.1">
    <property type="nucleotide sequence ID" value="NZ_CP062941.1"/>
</dbReference>
<keyword evidence="1" id="KW-0732">Signal</keyword>
<organism evidence="2 3">
    <name type="scientific">Massilia litorea</name>
    <dbReference type="NCBI Taxonomy" id="2769491"/>
    <lineage>
        <taxon>Bacteria</taxon>
        <taxon>Pseudomonadati</taxon>
        <taxon>Pseudomonadota</taxon>
        <taxon>Betaproteobacteria</taxon>
        <taxon>Burkholderiales</taxon>
        <taxon>Oxalobacteraceae</taxon>
        <taxon>Telluria group</taxon>
        <taxon>Massilia</taxon>
    </lineage>
</organism>
<dbReference type="AlphaFoldDB" id="A0A7L9U587"/>
<gene>
    <name evidence="2" type="ORF">LPB04_20240</name>
</gene>
<feature type="chain" id="PRO_5032417482" description="Lipoprotein" evidence="1">
    <location>
        <begin position="21"/>
        <end position="45"/>
    </location>
</feature>
<evidence type="ECO:0000313" key="2">
    <source>
        <dbReference type="EMBL" id="QOL49216.1"/>
    </source>
</evidence>
<proteinExistence type="predicted"/>
<evidence type="ECO:0000256" key="1">
    <source>
        <dbReference type="SAM" id="SignalP"/>
    </source>
</evidence>
<dbReference type="Proteomes" id="UP000593875">
    <property type="component" value="Chromosome"/>
</dbReference>
<protein>
    <recommendedName>
        <fullName evidence="4">Lipoprotein</fullName>
    </recommendedName>
</protein>
<name>A0A7L9U587_9BURK</name>
<dbReference type="EMBL" id="CP062941">
    <property type="protein sequence ID" value="QOL49216.1"/>
    <property type="molecule type" value="Genomic_DNA"/>
</dbReference>
<evidence type="ECO:0000313" key="3">
    <source>
        <dbReference type="Proteomes" id="UP000593875"/>
    </source>
</evidence>
<accession>A0A7L9U587</accession>
<dbReference type="KEGG" id="mlir:LPB04_20240"/>
<sequence length="45" mass="4822">MTKRALRFGAVALACLLASACKGRQEPVKPIAALTLTPIVCFIDY</sequence>
<dbReference type="PROSITE" id="PS51257">
    <property type="entry name" value="PROKAR_LIPOPROTEIN"/>
    <property type="match status" value="1"/>
</dbReference>